<evidence type="ECO:0008006" key="2">
    <source>
        <dbReference type="Google" id="ProtNLM"/>
    </source>
</evidence>
<name>A0A6J4M5Y9_9ACTN</name>
<proteinExistence type="predicted"/>
<accession>A0A6J4M5Y9</accession>
<gene>
    <name evidence="1" type="ORF">AVDCRST_MAG16-2224</name>
</gene>
<sequence length="176" mass="19717">MGGWERPGMDATKRCCTCHELRPLTEFSRRAAAADGLQSRCRSCARKWYAANQQQHRANVRRRTVATRAEYKRRIGEHLRAHPCVDCGESDIRVLDFDHDVGTDKRSDVAALVAACGRWSDIEAEIAKCSVRCANCHRRVTSERAQDWRHHLAASLRQEASALAGQRLAAVLGPPV</sequence>
<evidence type="ECO:0000313" key="1">
    <source>
        <dbReference type="EMBL" id="CAA9349072.1"/>
    </source>
</evidence>
<reference evidence="1" key="1">
    <citation type="submission" date="2020-02" db="EMBL/GenBank/DDBJ databases">
        <authorList>
            <person name="Meier V. D."/>
        </authorList>
    </citation>
    <scope>NUCLEOTIDE SEQUENCE</scope>
    <source>
        <strain evidence="1">AVDCRST_MAG16</strain>
    </source>
</reference>
<protein>
    <recommendedName>
        <fullName evidence="2">HNH endonuclease</fullName>
    </recommendedName>
</protein>
<dbReference type="AlphaFoldDB" id="A0A6J4M5Y9"/>
<dbReference type="EMBL" id="CADCUE010000207">
    <property type="protein sequence ID" value="CAA9349072.1"/>
    <property type="molecule type" value="Genomic_DNA"/>
</dbReference>
<organism evidence="1">
    <name type="scientific">uncultured Frankineae bacterium</name>
    <dbReference type="NCBI Taxonomy" id="437475"/>
    <lineage>
        <taxon>Bacteria</taxon>
        <taxon>Bacillati</taxon>
        <taxon>Actinomycetota</taxon>
        <taxon>Actinomycetes</taxon>
        <taxon>Frankiales</taxon>
        <taxon>environmental samples</taxon>
    </lineage>
</organism>